<proteinExistence type="predicted"/>
<keyword evidence="1" id="KW-0812">Transmembrane</keyword>
<feature type="transmembrane region" description="Helical" evidence="1">
    <location>
        <begin position="125"/>
        <end position="142"/>
    </location>
</feature>
<accession>A0A8J3T982</accession>
<sequence length="150" mass="15949">MVSVPHPRAGARPLVQRVALTFGVIFLVVGVLGFIPGITTNYGSMTFAGHHSGALLLGIFQVSILHNIVHVLFGLAGVAMSRDSDTARLYLIGGGAVYLALWLYGLVINLGSPANFIPVNNPDNWLHFILGAAMIGLGIAATRRAHPDRR</sequence>
<protein>
    <submittedName>
        <fullName evidence="2">Membrane protein</fullName>
    </submittedName>
</protein>
<dbReference type="Proteomes" id="UP000599074">
    <property type="component" value="Unassembled WGS sequence"/>
</dbReference>
<dbReference type="Pfam" id="PF14325">
    <property type="entry name" value="DUF4383"/>
    <property type="match status" value="1"/>
</dbReference>
<dbReference type="RefSeq" id="WP_168112865.1">
    <property type="nucleotide sequence ID" value="NZ_BOON01000004.1"/>
</dbReference>
<evidence type="ECO:0000313" key="3">
    <source>
        <dbReference type="Proteomes" id="UP000599074"/>
    </source>
</evidence>
<comment type="caution">
    <text evidence="2">The sequence shown here is derived from an EMBL/GenBank/DDBJ whole genome shotgun (WGS) entry which is preliminary data.</text>
</comment>
<feature type="transmembrane region" description="Helical" evidence="1">
    <location>
        <begin position="18"/>
        <end position="38"/>
    </location>
</feature>
<organism evidence="2 3">
    <name type="scientific">Planosporangium mesophilum</name>
    <dbReference type="NCBI Taxonomy" id="689768"/>
    <lineage>
        <taxon>Bacteria</taxon>
        <taxon>Bacillati</taxon>
        <taxon>Actinomycetota</taxon>
        <taxon>Actinomycetes</taxon>
        <taxon>Micromonosporales</taxon>
        <taxon>Micromonosporaceae</taxon>
        <taxon>Planosporangium</taxon>
    </lineage>
</organism>
<keyword evidence="1" id="KW-0472">Membrane</keyword>
<dbReference type="AlphaFoldDB" id="A0A8J3T982"/>
<evidence type="ECO:0000313" key="2">
    <source>
        <dbReference type="EMBL" id="GII20891.1"/>
    </source>
</evidence>
<gene>
    <name evidence="2" type="ORF">Pme01_04880</name>
</gene>
<feature type="transmembrane region" description="Helical" evidence="1">
    <location>
        <begin position="87"/>
        <end position="105"/>
    </location>
</feature>
<keyword evidence="3" id="KW-1185">Reference proteome</keyword>
<name>A0A8J3T982_9ACTN</name>
<dbReference type="EMBL" id="BOON01000004">
    <property type="protein sequence ID" value="GII20891.1"/>
    <property type="molecule type" value="Genomic_DNA"/>
</dbReference>
<keyword evidence="1" id="KW-1133">Transmembrane helix</keyword>
<evidence type="ECO:0000256" key="1">
    <source>
        <dbReference type="SAM" id="Phobius"/>
    </source>
</evidence>
<feature type="transmembrane region" description="Helical" evidence="1">
    <location>
        <begin position="58"/>
        <end position="80"/>
    </location>
</feature>
<reference evidence="2" key="1">
    <citation type="submission" date="2021-01" db="EMBL/GenBank/DDBJ databases">
        <title>Whole genome shotgun sequence of Planosporangium mesophilum NBRC 109066.</title>
        <authorList>
            <person name="Komaki H."/>
            <person name="Tamura T."/>
        </authorList>
    </citation>
    <scope>NUCLEOTIDE SEQUENCE</scope>
    <source>
        <strain evidence="2">NBRC 109066</strain>
    </source>
</reference>